<organism evidence="1 2">
    <name type="scientific">Phytophthora aleatoria</name>
    <dbReference type="NCBI Taxonomy" id="2496075"/>
    <lineage>
        <taxon>Eukaryota</taxon>
        <taxon>Sar</taxon>
        <taxon>Stramenopiles</taxon>
        <taxon>Oomycota</taxon>
        <taxon>Peronosporomycetes</taxon>
        <taxon>Peronosporales</taxon>
        <taxon>Peronosporaceae</taxon>
        <taxon>Phytophthora</taxon>
    </lineage>
</organism>
<evidence type="ECO:0000313" key="2">
    <source>
        <dbReference type="Proteomes" id="UP000709295"/>
    </source>
</evidence>
<dbReference type="Proteomes" id="UP000709295">
    <property type="component" value="Unassembled WGS sequence"/>
</dbReference>
<dbReference type="EMBL" id="JAENGY010000786">
    <property type="protein sequence ID" value="KAG6956643.1"/>
    <property type="molecule type" value="Genomic_DNA"/>
</dbReference>
<evidence type="ECO:0000313" key="1">
    <source>
        <dbReference type="EMBL" id="KAG6956643.1"/>
    </source>
</evidence>
<reference evidence="1" key="1">
    <citation type="submission" date="2021-01" db="EMBL/GenBank/DDBJ databases">
        <title>Phytophthora aleatoria, a newly-described species from Pinus radiata is distinct from Phytophthora cactorum isolates based on comparative genomics.</title>
        <authorList>
            <person name="Mcdougal R."/>
            <person name="Panda P."/>
            <person name="Williams N."/>
            <person name="Studholme D.J."/>
        </authorList>
    </citation>
    <scope>NUCLEOTIDE SEQUENCE</scope>
    <source>
        <strain evidence="1">NZFS 4037</strain>
    </source>
</reference>
<proteinExistence type="predicted"/>
<protein>
    <submittedName>
        <fullName evidence="1">Uncharacterized protein</fullName>
    </submittedName>
</protein>
<sequence>MTLECRWKNHMTAFKRFREHGIEHFDIHLISEHEVDDRKNLLPFEQLVIDSTTCVNKQAAWKSDEDKEVSERKYNLTGKSLIVNVGKHIREGTKLVMSKRNVIDMVWRPMKKNNSLINNVKTLIKLARRLLRLVEMHLLNVNVEPRIHVQVNHIMYVSQRHI</sequence>
<keyword evidence="2" id="KW-1185">Reference proteome</keyword>
<dbReference type="AlphaFoldDB" id="A0A8J5M115"/>
<gene>
    <name evidence="1" type="ORF">JG688_00011327</name>
</gene>
<comment type="caution">
    <text evidence="1">The sequence shown here is derived from an EMBL/GenBank/DDBJ whole genome shotgun (WGS) entry which is preliminary data.</text>
</comment>
<name>A0A8J5M115_9STRA</name>
<accession>A0A8J5M115</accession>